<protein>
    <submittedName>
        <fullName evidence="2">Uncharacterized protein</fullName>
    </submittedName>
</protein>
<dbReference type="EMBL" id="JASCZI010184182">
    <property type="protein sequence ID" value="MED6189980.1"/>
    <property type="molecule type" value="Genomic_DNA"/>
</dbReference>
<evidence type="ECO:0000256" key="1">
    <source>
        <dbReference type="SAM" id="MobiDB-lite"/>
    </source>
</evidence>
<accession>A0ABU6X015</accession>
<sequence>MLDLVQEMRSMNENLQAFQLETRGQYQTMNTRIGRVERSVRAIHDHLALCADARIPATPDDTLIPQEPPIVGEAMTRTREARAKNPRQARQATPLNKNHLKSNNNPNSNINKISLQISTLTLTPPCPKSIGGLTNNKKKIGRALRPSTQEWTAWMIN</sequence>
<organism evidence="2 3">
    <name type="scientific">Stylosanthes scabra</name>
    <dbReference type="NCBI Taxonomy" id="79078"/>
    <lineage>
        <taxon>Eukaryota</taxon>
        <taxon>Viridiplantae</taxon>
        <taxon>Streptophyta</taxon>
        <taxon>Embryophyta</taxon>
        <taxon>Tracheophyta</taxon>
        <taxon>Spermatophyta</taxon>
        <taxon>Magnoliopsida</taxon>
        <taxon>eudicotyledons</taxon>
        <taxon>Gunneridae</taxon>
        <taxon>Pentapetalae</taxon>
        <taxon>rosids</taxon>
        <taxon>fabids</taxon>
        <taxon>Fabales</taxon>
        <taxon>Fabaceae</taxon>
        <taxon>Papilionoideae</taxon>
        <taxon>50 kb inversion clade</taxon>
        <taxon>dalbergioids sensu lato</taxon>
        <taxon>Dalbergieae</taxon>
        <taxon>Pterocarpus clade</taxon>
        <taxon>Stylosanthes</taxon>
    </lineage>
</organism>
<keyword evidence="3" id="KW-1185">Reference proteome</keyword>
<evidence type="ECO:0000313" key="3">
    <source>
        <dbReference type="Proteomes" id="UP001341840"/>
    </source>
</evidence>
<reference evidence="2 3" key="1">
    <citation type="journal article" date="2023" name="Plants (Basel)">
        <title>Bridging the Gap: Combining Genomics and Transcriptomics Approaches to Understand Stylosanthes scabra, an Orphan Legume from the Brazilian Caatinga.</title>
        <authorList>
            <person name="Ferreira-Neto J.R.C."/>
            <person name="da Silva M.D."/>
            <person name="Binneck E."/>
            <person name="de Melo N.F."/>
            <person name="da Silva R.H."/>
            <person name="de Melo A.L.T.M."/>
            <person name="Pandolfi V."/>
            <person name="Bustamante F.O."/>
            <person name="Brasileiro-Vidal A.C."/>
            <person name="Benko-Iseppon A.M."/>
        </authorList>
    </citation>
    <scope>NUCLEOTIDE SEQUENCE [LARGE SCALE GENOMIC DNA]</scope>
    <source>
        <tissue evidence="2">Leaves</tissue>
    </source>
</reference>
<name>A0ABU6X015_9FABA</name>
<feature type="compositionally biased region" description="Low complexity" evidence="1">
    <location>
        <begin position="94"/>
        <end position="109"/>
    </location>
</feature>
<evidence type="ECO:0000313" key="2">
    <source>
        <dbReference type="EMBL" id="MED6189980.1"/>
    </source>
</evidence>
<feature type="region of interest" description="Disordered" evidence="1">
    <location>
        <begin position="81"/>
        <end position="109"/>
    </location>
</feature>
<comment type="caution">
    <text evidence="2">The sequence shown here is derived from an EMBL/GenBank/DDBJ whole genome shotgun (WGS) entry which is preliminary data.</text>
</comment>
<dbReference type="Proteomes" id="UP001341840">
    <property type="component" value="Unassembled WGS sequence"/>
</dbReference>
<proteinExistence type="predicted"/>
<gene>
    <name evidence="2" type="ORF">PIB30_101275</name>
</gene>